<name>X1BXR6_9ZZZZ</name>
<dbReference type="EMBL" id="BART01020079">
    <property type="protein sequence ID" value="GAG99825.1"/>
    <property type="molecule type" value="Genomic_DNA"/>
</dbReference>
<organism evidence="1">
    <name type="scientific">marine sediment metagenome</name>
    <dbReference type="NCBI Taxonomy" id="412755"/>
    <lineage>
        <taxon>unclassified sequences</taxon>
        <taxon>metagenomes</taxon>
        <taxon>ecological metagenomes</taxon>
    </lineage>
</organism>
<protein>
    <submittedName>
        <fullName evidence="1">Uncharacterized protein</fullName>
    </submittedName>
</protein>
<dbReference type="AlphaFoldDB" id="X1BXR6"/>
<reference evidence="1" key="1">
    <citation type="journal article" date="2014" name="Front. Microbiol.">
        <title>High frequency of phylogenetically diverse reductive dehalogenase-homologous genes in deep subseafloor sedimentary metagenomes.</title>
        <authorList>
            <person name="Kawai M."/>
            <person name="Futagami T."/>
            <person name="Toyoda A."/>
            <person name="Takaki Y."/>
            <person name="Nishi S."/>
            <person name="Hori S."/>
            <person name="Arai W."/>
            <person name="Tsubouchi T."/>
            <person name="Morono Y."/>
            <person name="Uchiyama I."/>
            <person name="Ito T."/>
            <person name="Fujiyama A."/>
            <person name="Inagaki F."/>
            <person name="Takami H."/>
        </authorList>
    </citation>
    <scope>NUCLEOTIDE SEQUENCE</scope>
    <source>
        <strain evidence="1">Expedition CK06-06</strain>
    </source>
</reference>
<evidence type="ECO:0000313" key="1">
    <source>
        <dbReference type="EMBL" id="GAG99825.1"/>
    </source>
</evidence>
<proteinExistence type="predicted"/>
<feature type="non-terminal residue" evidence="1">
    <location>
        <position position="1"/>
    </location>
</feature>
<gene>
    <name evidence="1" type="ORF">S01H4_37385</name>
</gene>
<accession>X1BXR6</accession>
<comment type="caution">
    <text evidence="1">The sequence shown here is derived from an EMBL/GenBank/DDBJ whole genome shotgun (WGS) entry which is preliminary data.</text>
</comment>
<sequence length="211" mass="23986">NIIITAASNFITSARENGLEVGTEHLKLEPLWSEAIVFSDRNVKTSLNYKEEKKKVHEAEISAKLIINSNHIIIKAKILCKSNFDDFVNPDNPSILLLNDTISEQYLTSVKVFSKSNAMVSRLKIARQGGIEVERIGGEITLYFELKQDISNDIAPIVNKLKEITERYANSDLFEKGMITYREIDTNGRIVSQNEIPEQRAMEMLVEDELR</sequence>